<evidence type="ECO:0000256" key="1">
    <source>
        <dbReference type="SAM" id="MobiDB-lite"/>
    </source>
</evidence>
<feature type="signal peptide" evidence="2">
    <location>
        <begin position="1"/>
        <end position="24"/>
    </location>
</feature>
<dbReference type="AlphaFoldDB" id="A0A6P3YFS9"/>
<feature type="compositionally biased region" description="Basic and acidic residues" evidence="1">
    <location>
        <begin position="186"/>
        <end position="198"/>
    </location>
</feature>
<protein>
    <submittedName>
        <fullName evidence="4">CAPA peptides-like isoform X1</fullName>
    </submittedName>
</protein>
<name>A0A6P3YFS9_DINQU</name>
<dbReference type="GeneID" id="106751949"/>
<dbReference type="OrthoDB" id="6430009at2759"/>
<gene>
    <name evidence="4" type="primary">LOC106751949</name>
</gene>
<dbReference type="KEGG" id="dqu:106751949"/>
<organism evidence="3 4">
    <name type="scientific">Dinoponera quadriceps</name>
    <name type="common">South American ant</name>
    <dbReference type="NCBI Taxonomy" id="609295"/>
    <lineage>
        <taxon>Eukaryota</taxon>
        <taxon>Metazoa</taxon>
        <taxon>Ecdysozoa</taxon>
        <taxon>Arthropoda</taxon>
        <taxon>Hexapoda</taxon>
        <taxon>Insecta</taxon>
        <taxon>Pterygota</taxon>
        <taxon>Neoptera</taxon>
        <taxon>Endopterygota</taxon>
        <taxon>Hymenoptera</taxon>
        <taxon>Apocrita</taxon>
        <taxon>Aculeata</taxon>
        <taxon>Formicoidea</taxon>
        <taxon>Formicidae</taxon>
        <taxon>Ponerinae</taxon>
        <taxon>Ponerini</taxon>
        <taxon>Dinoponera</taxon>
    </lineage>
</organism>
<reference evidence="4" key="1">
    <citation type="submission" date="2025-08" db="UniProtKB">
        <authorList>
            <consortium name="RefSeq"/>
        </authorList>
    </citation>
    <scope>IDENTIFICATION</scope>
</reference>
<evidence type="ECO:0000256" key="2">
    <source>
        <dbReference type="SAM" id="SignalP"/>
    </source>
</evidence>
<feature type="region of interest" description="Disordered" evidence="1">
    <location>
        <begin position="176"/>
        <end position="198"/>
    </location>
</feature>
<keyword evidence="3" id="KW-1185">Reference proteome</keyword>
<accession>A0A6P3YFS9</accession>
<dbReference type="RefSeq" id="XP_014488744.1">
    <property type="nucleotide sequence ID" value="XM_014633258.1"/>
</dbReference>
<proteinExistence type="predicted"/>
<evidence type="ECO:0000313" key="3">
    <source>
        <dbReference type="Proteomes" id="UP000515204"/>
    </source>
</evidence>
<sequence>MQDNLIFVFVVLLVFSTSFNLARCSVGQHFESARGGQKIKAADRRFAGVFAQPRIGRNSELLSLPRSDRAQGMLHYPRVGRSDVSSFGNLNQFQDLPPETDVEFSGVRDVEPDALLDLDYEEYANKLMAMKRADKAPKNGIWLMANHVHGYKEPRSAPKIDDLRLYYSVLRDSRNTQGQGGYTPRLGRENERDATSFL</sequence>
<evidence type="ECO:0000313" key="4">
    <source>
        <dbReference type="RefSeq" id="XP_014488744.1"/>
    </source>
</evidence>
<feature type="chain" id="PRO_5028102063" evidence="2">
    <location>
        <begin position="25"/>
        <end position="198"/>
    </location>
</feature>
<dbReference type="Proteomes" id="UP000515204">
    <property type="component" value="Unplaced"/>
</dbReference>
<keyword evidence="2" id="KW-0732">Signal</keyword>